<dbReference type="GO" id="GO:0003677">
    <property type="term" value="F:DNA binding"/>
    <property type="evidence" value="ECO:0007669"/>
    <property type="project" value="InterPro"/>
</dbReference>
<name>A0AA96KT52_9CAUD</name>
<accession>A0AA96KT52</accession>
<sequence>MGKKDKLVCGVGANDVDYVVKTQESYYVNGKRRRRTTWECPYYRKWKDMLSRCGNHKNYKDVFVCEEWYSLKNFILWCKVEEQLRGFPIEVCELDKDILQYNFTSKCYSSETCLLVHSKVNHFLSGCFKNNADKLTGAYWSSANSKWLSQTKDPISGKTLYLGYYLEEREAHRVWRDKKISLINSLNNSGFIKDSFTLQALFNYFRYQEEK</sequence>
<organism evidence="1">
    <name type="scientific">Staphylococcus phage vB_VibM_10AMN12</name>
    <dbReference type="NCBI Taxonomy" id="3076785"/>
    <lineage>
        <taxon>Viruses</taxon>
        <taxon>Duplodnaviria</taxon>
        <taxon>Heunggongvirae</taxon>
        <taxon>Uroviricota</taxon>
        <taxon>Caudoviricetes</taxon>
    </lineage>
</organism>
<dbReference type="InterPro" id="IPR016177">
    <property type="entry name" value="DNA-bd_dom_sf"/>
</dbReference>
<proteinExistence type="predicted"/>
<evidence type="ECO:0008006" key="2">
    <source>
        <dbReference type="Google" id="ProtNLM"/>
    </source>
</evidence>
<reference evidence="1" key="1">
    <citation type="submission" date="2023-08" db="EMBL/GenBank/DDBJ databases">
        <authorList>
            <person name="Nazir A."/>
        </authorList>
    </citation>
    <scope>NUCLEOTIDE SEQUENCE</scope>
</reference>
<protein>
    <recommendedName>
        <fullName evidence="2">DNA binding protein</fullName>
    </recommendedName>
</protein>
<dbReference type="SUPFAM" id="SSF54171">
    <property type="entry name" value="DNA-binding domain"/>
    <property type="match status" value="1"/>
</dbReference>
<dbReference type="EMBL" id="OR481006">
    <property type="protein sequence ID" value="WNO47541.1"/>
    <property type="molecule type" value="Genomic_DNA"/>
</dbReference>
<evidence type="ECO:0000313" key="1">
    <source>
        <dbReference type="EMBL" id="WNO47541.1"/>
    </source>
</evidence>